<dbReference type="KEGG" id="ota:OT_ostta05g04250"/>
<reference evidence="3" key="1">
    <citation type="journal article" date="2006" name="Proc. Natl. Acad. Sci. U.S.A.">
        <title>Genome analysis of the smallest free-living eukaryote Ostreococcus tauri unveils many unique features.</title>
        <authorList>
            <person name="Derelle E."/>
            <person name="Ferraz C."/>
            <person name="Rombauts S."/>
            <person name="Rouze P."/>
            <person name="Worden A.Z."/>
            <person name="Robbens S."/>
            <person name="Partensky F."/>
            <person name="Degroeve S."/>
            <person name="Echeynie S."/>
            <person name="Cooke R."/>
            <person name="Saeys Y."/>
            <person name="Wuyts J."/>
            <person name="Jabbari K."/>
            <person name="Bowler C."/>
            <person name="Panaud O."/>
            <person name="Piegu B."/>
            <person name="Ball S.G."/>
            <person name="Ral J.-P."/>
            <person name="Bouget F.-Y."/>
            <person name="Piganeau G."/>
            <person name="De Baets B."/>
            <person name="Picard A."/>
            <person name="Delseny M."/>
            <person name="Demaille J."/>
            <person name="Van de Peer Y."/>
            <person name="Moreau H."/>
        </authorList>
    </citation>
    <scope>NUCLEOTIDE SEQUENCE [LARGE SCALE GENOMIC DNA]</scope>
    <source>
        <strain evidence="3">OTTH 0595 / CCAP 157/2 / RCC745</strain>
    </source>
</reference>
<evidence type="ECO:0000256" key="1">
    <source>
        <dbReference type="SAM" id="Coils"/>
    </source>
</evidence>
<accession>A0A090M1K7</accession>
<sequence>MEDLVAARDGGAADTGDDGFDVERVFLILSVEGADRTRAHVPLPLARVRPSTEVGVDRGTRARGGAAETARAAELEREMATMRAREARLLERCREEMAAMRAKHAAEVAAMRARETRLRVKLREAAATRAAVERTRVASETRALRAAAREESGKETNRCLELALPTTDVAKARATRSSDGLLDDIDERLKSLQTFLARAKGARLDDGVDVAR</sequence>
<evidence type="ECO:0000313" key="3">
    <source>
        <dbReference type="Proteomes" id="UP000009170"/>
    </source>
</evidence>
<dbReference type="Proteomes" id="UP000009170">
    <property type="component" value="Unassembled WGS sequence"/>
</dbReference>
<dbReference type="InParanoid" id="A0A090M1K7"/>
<keyword evidence="1" id="KW-0175">Coiled coil</keyword>
<organism evidence="2 3">
    <name type="scientific">Ostreococcus tauri</name>
    <name type="common">Marine green alga</name>
    <dbReference type="NCBI Taxonomy" id="70448"/>
    <lineage>
        <taxon>Eukaryota</taxon>
        <taxon>Viridiplantae</taxon>
        <taxon>Chlorophyta</taxon>
        <taxon>Mamiellophyceae</taxon>
        <taxon>Mamiellales</taxon>
        <taxon>Bathycoccaceae</taxon>
        <taxon>Ostreococcus</taxon>
    </lineage>
</organism>
<dbReference type="RefSeq" id="XP_022839092.1">
    <property type="nucleotide sequence ID" value="XM_022984352.1"/>
</dbReference>
<proteinExistence type="predicted"/>
<feature type="coiled-coil region" evidence="1">
    <location>
        <begin position="72"/>
        <end position="103"/>
    </location>
</feature>
<dbReference type="AlphaFoldDB" id="A0A090M1K7"/>
<keyword evidence="3" id="KW-1185">Reference proteome</keyword>
<dbReference type="GeneID" id="34945863"/>
<gene>
    <name evidence="2" type="ORF">OT_ostta05g04250</name>
</gene>
<dbReference type="EMBL" id="CAID01000005">
    <property type="protein sequence ID" value="CEF98120.1"/>
    <property type="molecule type" value="Genomic_DNA"/>
</dbReference>
<protein>
    <submittedName>
        <fullName evidence="2">Unnamed product</fullName>
    </submittedName>
</protein>
<reference evidence="2 3" key="2">
    <citation type="journal article" date="2014" name="BMC Genomics">
        <title>An improved genome of the model marine alga Ostreococcus tauri unfolds by assessing Illumina de novo assemblies.</title>
        <authorList>
            <person name="Blanc-Mathieu R."/>
            <person name="Verhelst B."/>
            <person name="Derelle E."/>
            <person name="Rombauts S."/>
            <person name="Bouget F.Y."/>
            <person name="Carre I."/>
            <person name="Chateau A."/>
            <person name="Eyre-Walker A."/>
            <person name="Grimsley N."/>
            <person name="Moreau H."/>
            <person name="Piegu B."/>
            <person name="Rivals E."/>
            <person name="Schackwitz W."/>
            <person name="Van de Peer Y."/>
            <person name="Piganeau G."/>
        </authorList>
    </citation>
    <scope>NUCLEOTIDE SEQUENCE [LARGE SCALE GENOMIC DNA]</scope>
    <source>
        <strain evidence="3">OTTH 0595 / CCAP 157/2 / RCC745</strain>
    </source>
</reference>
<evidence type="ECO:0000313" key="2">
    <source>
        <dbReference type="EMBL" id="CEF98120.1"/>
    </source>
</evidence>
<name>A0A090M1K7_OSTTA</name>
<comment type="caution">
    <text evidence="2">The sequence shown here is derived from an EMBL/GenBank/DDBJ whole genome shotgun (WGS) entry which is preliminary data.</text>
</comment>